<organism evidence="2 3">
    <name type="scientific">Candidatus Woesebacteria bacterium GW2011_GWA2_44_33</name>
    <dbReference type="NCBI Taxonomy" id="1618564"/>
    <lineage>
        <taxon>Bacteria</taxon>
        <taxon>Candidatus Woeseibacteriota</taxon>
    </lineage>
</organism>
<reference evidence="2 3" key="1">
    <citation type="journal article" date="2015" name="Nature">
        <title>rRNA introns, odd ribosomes, and small enigmatic genomes across a large radiation of phyla.</title>
        <authorList>
            <person name="Brown C.T."/>
            <person name="Hug L.A."/>
            <person name="Thomas B.C."/>
            <person name="Sharon I."/>
            <person name="Castelle C.J."/>
            <person name="Singh A."/>
            <person name="Wilkins M.J."/>
            <person name="Williams K.H."/>
            <person name="Banfield J.F."/>
        </authorList>
    </citation>
    <scope>NUCLEOTIDE SEQUENCE [LARGE SCALE GENOMIC DNA]</scope>
</reference>
<dbReference type="InterPro" id="IPR050245">
    <property type="entry name" value="PrsA_foldase"/>
</dbReference>
<evidence type="ECO:0000256" key="1">
    <source>
        <dbReference type="SAM" id="Phobius"/>
    </source>
</evidence>
<protein>
    <submittedName>
        <fullName evidence="2">Foldase protein PrsA</fullName>
    </submittedName>
</protein>
<feature type="transmembrane region" description="Helical" evidence="1">
    <location>
        <begin position="50"/>
        <end position="70"/>
    </location>
</feature>
<dbReference type="PANTHER" id="PTHR47245:SF2">
    <property type="entry name" value="PEPTIDYL-PROLYL CIS-TRANS ISOMERASE HP_0175-RELATED"/>
    <property type="match status" value="1"/>
</dbReference>
<dbReference type="Proteomes" id="UP000034826">
    <property type="component" value="Unassembled WGS sequence"/>
</dbReference>
<proteinExistence type="predicted"/>
<dbReference type="AlphaFoldDB" id="A0A0G1J6K8"/>
<sequence>MSPKTINKDKSEMAEIKTKIKKSVKVIKKLRVDSSQESLPELKEVKRPPFGFAVKLVLIVALGTVLYLLAQKYRGHFLAGTVNSSPILRWELNQKMAEKYGKQTFDEIVNQRLLESELKKNNIVISDKEVSDETAKIIKEYGGEEAFKAALTQYGLTEDKAKDSIRQSLSLKKIIEKNYKIEITEDQIKKYFDDNKTQFTDKKFEDVSTSIKDTLYQQEVYSKTQEWFTGIRKAAKIVPFI</sequence>
<dbReference type="EMBL" id="LCIY01000010">
    <property type="protein sequence ID" value="KKT67266.1"/>
    <property type="molecule type" value="Genomic_DNA"/>
</dbReference>
<keyword evidence="1" id="KW-0812">Transmembrane</keyword>
<keyword evidence="1" id="KW-0472">Membrane</keyword>
<evidence type="ECO:0000313" key="3">
    <source>
        <dbReference type="Proteomes" id="UP000034826"/>
    </source>
</evidence>
<name>A0A0G1J6K8_9BACT</name>
<evidence type="ECO:0000313" key="2">
    <source>
        <dbReference type="EMBL" id="KKT67266.1"/>
    </source>
</evidence>
<dbReference type="SUPFAM" id="SSF109998">
    <property type="entry name" value="Triger factor/SurA peptide-binding domain-like"/>
    <property type="match status" value="1"/>
</dbReference>
<dbReference type="InterPro" id="IPR027304">
    <property type="entry name" value="Trigger_fact/SurA_dom_sf"/>
</dbReference>
<gene>
    <name evidence="2" type="ORF">UW60_C0010G0029</name>
</gene>
<keyword evidence="1" id="KW-1133">Transmembrane helix</keyword>
<accession>A0A0G1J6K8</accession>
<dbReference type="Gene3D" id="1.10.4030.10">
    <property type="entry name" value="Porin chaperone SurA, peptide-binding domain"/>
    <property type="match status" value="1"/>
</dbReference>
<comment type="caution">
    <text evidence="2">The sequence shown here is derived from an EMBL/GenBank/DDBJ whole genome shotgun (WGS) entry which is preliminary data.</text>
</comment>
<dbReference type="PANTHER" id="PTHR47245">
    <property type="entry name" value="PEPTIDYLPROLYL ISOMERASE"/>
    <property type="match status" value="1"/>
</dbReference>
<dbReference type="Pfam" id="PF13624">
    <property type="entry name" value="SurA_N_3"/>
    <property type="match status" value="1"/>
</dbReference>